<sequence length="129" mass="14188">MPLAMSCLFPRRGKATSASVISTRRQFVERATQVGRRTAAAQGKGKGREGGLVIRIASLNRGKGEDSSPLPSAPLFRKRGRVGESWSARQERTRILVIRSAPSASRHSRTCNRPGVLLPHRNLFLEWVG</sequence>
<dbReference type="RefSeq" id="YP_002860260.1">
    <property type="nucleotide sequence ID" value="NC_012651.1"/>
</dbReference>
<accession>C3RYM7</accession>
<dbReference type="AlphaFoldDB" id="C3RYM7"/>
<feature type="region of interest" description="Disordered" evidence="1">
    <location>
        <begin position="61"/>
        <end position="88"/>
    </location>
</feature>
<gene>
    <name evidence="2" type="primary">ORF129</name>
    <name evidence="2" type="ORF">MeaeMp21</name>
</gene>
<proteinExistence type="predicted"/>
<protein>
    <submittedName>
        <fullName evidence="2">Uncharacterized protein ORF129</fullName>
    </submittedName>
</protein>
<organism evidence="2">
    <name type="scientific">Nothoceros aenigmaticus</name>
    <dbReference type="NCBI Taxonomy" id="13813"/>
    <lineage>
        <taxon>Eukaryota</taxon>
        <taxon>Viridiplantae</taxon>
        <taxon>Streptophyta</taxon>
        <taxon>Embryophyta</taxon>
        <taxon>Anthocerotophyta</taxon>
        <taxon>Anthocerotopsida</taxon>
        <taxon>Dendrocerotidae</taxon>
        <taxon>Dendrocerotales</taxon>
        <taxon>Dendrocerotaceae</taxon>
        <taxon>Dendrocerotoideae</taxon>
        <taxon>Nothoceros</taxon>
    </lineage>
</organism>
<reference evidence="2" key="1">
    <citation type="journal article" date="2009" name="J. Mol. Evol.">
        <title>The complete mitochondrial genome sequence of the hornwort Megaceros aenigmaticus shows a mixed mode of conservative yet dynamic evolution in early land plant mitochondrial genomes.</title>
        <authorList>
            <person name="Li L."/>
            <person name="Wang B."/>
            <person name="Liu Y."/>
            <person name="Qiu Y.L."/>
        </authorList>
    </citation>
    <scope>NUCLEOTIDE SEQUENCE</scope>
</reference>
<dbReference type="EMBL" id="EU660574">
    <property type="protein sequence ID" value="ACC86783.1"/>
    <property type="molecule type" value="Genomic_DNA"/>
</dbReference>
<keyword evidence="2" id="KW-0496">Mitochondrion</keyword>
<name>C3RYM7_9EMBR</name>
<dbReference type="GeneID" id="7804503"/>
<geneLocation type="mitochondrion" evidence="2"/>
<evidence type="ECO:0000313" key="2">
    <source>
        <dbReference type="EMBL" id="ACC86783.1"/>
    </source>
</evidence>
<evidence type="ECO:0000256" key="1">
    <source>
        <dbReference type="SAM" id="MobiDB-lite"/>
    </source>
</evidence>